<keyword evidence="9" id="KW-1185">Reference proteome</keyword>
<evidence type="ECO:0000256" key="4">
    <source>
        <dbReference type="ARBA" id="ARBA00022989"/>
    </source>
</evidence>
<feature type="domain" description="Guanylate cyclase" evidence="7">
    <location>
        <begin position="428"/>
        <end position="561"/>
    </location>
</feature>
<dbReference type="AlphaFoldDB" id="A0A367UGS0"/>
<evidence type="ECO:0000313" key="8">
    <source>
        <dbReference type="EMBL" id="RCK07201.1"/>
    </source>
</evidence>
<proteinExistence type="predicted"/>
<dbReference type="InterPro" id="IPR033479">
    <property type="entry name" value="dCache_1"/>
</dbReference>
<dbReference type="InterPro" id="IPR029787">
    <property type="entry name" value="Nucleotide_cyclase"/>
</dbReference>
<keyword evidence="4 6" id="KW-1133">Transmembrane helix</keyword>
<dbReference type="CDD" id="cd18773">
    <property type="entry name" value="PDC1_HK_sensor"/>
    <property type="match status" value="1"/>
</dbReference>
<evidence type="ECO:0000256" key="5">
    <source>
        <dbReference type="ARBA" id="ARBA00023136"/>
    </source>
</evidence>
<dbReference type="GO" id="GO:0035556">
    <property type="term" value="P:intracellular signal transduction"/>
    <property type="evidence" value="ECO:0007669"/>
    <property type="project" value="InterPro"/>
</dbReference>
<dbReference type="GO" id="GO:0004016">
    <property type="term" value="F:adenylate cyclase activity"/>
    <property type="evidence" value="ECO:0007669"/>
    <property type="project" value="UniProtKB-ARBA"/>
</dbReference>
<reference evidence="8 9" key="1">
    <citation type="submission" date="2014-07" db="EMBL/GenBank/DDBJ databases">
        <title>Draft genome sequence of Thalassospira xianhensis P-4 (MCCC 1A02616).</title>
        <authorList>
            <person name="Lai Q."/>
            <person name="Shao Z."/>
        </authorList>
    </citation>
    <scope>NUCLEOTIDE SEQUENCE [LARGE SCALE GENOMIC DNA]</scope>
    <source>
        <strain evidence="8 9">MCCC 1A02616</strain>
    </source>
</reference>
<dbReference type="PANTHER" id="PTHR43081:SF1">
    <property type="entry name" value="ADENYLATE CYCLASE, TERMINAL-DIFFERENTIATION SPECIFIC"/>
    <property type="match status" value="1"/>
</dbReference>
<name>A0A367UGS0_9PROT</name>
<evidence type="ECO:0000313" key="9">
    <source>
        <dbReference type="Proteomes" id="UP000252419"/>
    </source>
</evidence>
<dbReference type="SUPFAM" id="SSF55073">
    <property type="entry name" value="Nucleotide cyclase"/>
    <property type="match status" value="1"/>
</dbReference>
<evidence type="ECO:0000256" key="1">
    <source>
        <dbReference type="ARBA" id="ARBA00004651"/>
    </source>
</evidence>
<dbReference type="PROSITE" id="PS50125">
    <property type="entry name" value="GUANYLATE_CYCLASE_2"/>
    <property type="match status" value="1"/>
</dbReference>
<dbReference type="PANTHER" id="PTHR43081">
    <property type="entry name" value="ADENYLATE CYCLASE, TERMINAL-DIFFERENTIATION SPECIFIC-RELATED"/>
    <property type="match status" value="1"/>
</dbReference>
<dbReference type="Gene3D" id="3.30.70.1230">
    <property type="entry name" value="Nucleotide cyclase"/>
    <property type="match status" value="1"/>
</dbReference>
<organism evidence="8 9">
    <name type="scientific">Thalassospira xianhensis MCCC 1A02616</name>
    <dbReference type="NCBI Taxonomy" id="1177929"/>
    <lineage>
        <taxon>Bacteria</taxon>
        <taxon>Pseudomonadati</taxon>
        <taxon>Pseudomonadota</taxon>
        <taxon>Alphaproteobacteria</taxon>
        <taxon>Rhodospirillales</taxon>
        <taxon>Thalassospiraceae</taxon>
        <taxon>Thalassospira</taxon>
    </lineage>
</organism>
<dbReference type="GO" id="GO:0005886">
    <property type="term" value="C:plasma membrane"/>
    <property type="evidence" value="ECO:0007669"/>
    <property type="project" value="UniProtKB-SubCell"/>
</dbReference>
<dbReference type="GO" id="GO:0006171">
    <property type="term" value="P:cAMP biosynthetic process"/>
    <property type="evidence" value="ECO:0007669"/>
    <property type="project" value="TreeGrafter"/>
</dbReference>
<keyword evidence="2" id="KW-1003">Cell membrane</keyword>
<accession>A0A367UGS0</accession>
<dbReference type="Pfam" id="PF02743">
    <property type="entry name" value="dCache_1"/>
    <property type="match status" value="1"/>
</dbReference>
<dbReference type="InterPro" id="IPR029151">
    <property type="entry name" value="Sensor-like_sf"/>
</dbReference>
<keyword evidence="3 6" id="KW-0812">Transmembrane</keyword>
<dbReference type="Pfam" id="PF00211">
    <property type="entry name" value="Guanylate_cyc"/>
    <property type="match status" value="1"/>
</dbReference>
<gene>
    <name evidence="8" type="ORF">TH5_04520</name>
</gene>
<feature type="transmembrane region" description="Helical" evidence="6">
    <location>
        <begin position="328"/>
        <end position="346"/>
    </location>
</feature>
<comment type="caution">
    <text evidence="8">The sequence shown here is derived from an EMBL/GenBank/DDBJ whole genome shotgun (WGS) entry which is preliminary data.</text>
</comment>
<keyword evidence="5 6" id="KW-0472">Membrane</keyword>
<dbReference type="Gene3D" id="3.30.450.20">
    <property type="entry name" value="PAS domain"/>
    <property type="match status" value="1"/>
</dbReference>
<dbReference type="SUPFAM" id="SSF103190">
    <property type="entry name" value="Sensory domain-like"/>
    <property type="match status" value="1"/>
</dbReference>
<sequence length="691" mass="76459">MIGITVAILYQSNHRLALETARSEMTAARENTVENLINVIIPVGQVVETTVDFIKAFPEAITEPRSGAVMASQIKPYSYIYGLFFGLEDQGQFYQVVQVPGGVAEFGPNQSPLPANTKIIYRTIDGPTNDMIETFLYQSSWGTVTGRELINVEYDPRTRPWYEGARKQDEIFVSNFYIFNSTGKPGVTFAKRVSDADGKLLGVVGADLTMDKITNILNDIRIGNEGRVFLLDREDGVIAYSGTRDDATDLKFTEAGDRKIDDPIVERAITQWVKSRETFFDFTGTKDGRRYLASAAPIPELFGISPTLGFIVPEDEFVGVIKETTQNVLQIAAIIIVVTVILIVIMSRMLSRQLNAVALEAEKVGHFDLEGDFQMSSHIYEVSALANAVSNMKVSLKSFGSYVPVDLVKSIVASGHPVEIGGTSRELSIMFTDIEGFTGKTESYAPTILMLELSNYFAAMEKEITANGNGTIDKYIGDAIMAFWNAPTTDPDHTIHACRAALACRHAGRKLNSVSSRSELFPLRTRFGLHCDQVVVGNVGSESRIQYTALGAAVNLASRIEGLNKVYGTRILVSGTMTRKAGENFLFRFVDRVSPVGTTLPVDIFELLGEKDEANSDLSATKEQYDEVSRWNACMTLYRNRNWQESLEAFNALKTQASADKLVSIYMKRCRHFIKSPPPSDWDGVSHIETK</sequence>
<dbReference type="SMART" id="SM00044">
    <property type="entry name" value="CYCc"/>
    <property type="match status" value="1"/>
</dbReference>
<protein>
    <recommendedName>
        <fullName evidence="7">Guanylate cyclase domain-containing protein</fullName>
    </recommendedName>
</protein>
<dbReference type="CDD" id="cd07302">
    <property type="entry name" value="CHD"/>
    <property type="match status" value="1"/>
</dbReference>
<evidence type="ECO:0000259" key="7">
    <source>
        <dbReference type="PROSITE" id="PS50125"/>
    </source>
</evidence>
<dbReference type="EMBL" id="JPWA01000003">
    <property type="protein sequence ID" value="RCK07201.1"/>
    <property type="molecule type" value="Genomic_DNA"/>
</dbReference>
<dbReference type="Gene3D" id="6.10.340.10">
    <property type="match status" value="1"/>
</dbReference>
<dbReference type="InterPro" id="IPR050697">
    <property type="entry name" value="Adenylyl/Guanylyl_Cyclase_3/4"/>
</dbReference>
<evidence type="ECO:0000256" key="2">
    <source>
        <dbReference type="ARBA" id="ARBA00022475"/>
    </source>
</evidence>
<comment type="subcellular location">
    <subcellularLocation>
        <location evidence="1">Cell membrane</location>
        <topology evidence="1">Multi-pass membrane protein</topology>
    </subcellularLocation>
</comment>
<dbReference type="Proteomes" id="UP000252419">
    <property type="component" value="Unassembled WGS sequence"/>
</dbReference>
<evidence type="ECO:0000256" key="3">
    <source>
        <dbReference type="ARBA" id="ARBA00022692"/>
    </source>
</evidence>
<dbReference type="InterPro" id="IPR001054">
    <property type="entry name" value="A/G_cyclase"/>
</dbReference>
<evidence type="ECO:0000256" key="6">
    <source>
        <dbReference type="SAM" id="Phobius"/>
    </source>
</evidence>